<dbReference type="EMBL" id="JAAATW010000001">
    <property type="protein sequence ID" value="NBE06623.1"/>
    <property type="molecule type" value="Genomic_DNA"/>
</dbReference>
<name>A0ABW9Y2A0_9RHOB</name>
<dbReference type="InterPro" id="IPR052514">
    <property type="entry name" value="SAM-dependent_MTase"/>
</dbReference>
<evidence type="ECO:0000313" key="3">
    <source>
        <dbReference type="Proteomes" id="UP001517376"/>
    </source>
</evidence>
<keyword evidence="3" id="KW-1185">Reference proteome</keyword>
<dbReference type="PANTHER" id="PTHR34203:SF15">
    <property type="entry name" value="SLL1173 PROTEIN"/>
    <property type="match status" value="1"/>
</dbReference>
<dbReference type="GO" id="GO:0032259">
    <property type="term" value="P:methylation"/>
    <property type="evidence" value="ECO:0007669"/>
    <property type="project" value="UniProtKB-KW"/>
</dbReference>
<feature type="domain" description="Methyltransferase FkbM" evidence="1">
    <location>
        <begin position="39"/>
        <end position="176"/>
    </location>
</feature>
<accession>A0ABW9Y2A0</accession>
<dbReference type="Gene3D" id="3.40.50.150">
    <property type="entry name" value="Vaccinia Virus protein VP39"/>
    <property type="match status" value="1"/>
</dbReference>
<evidence type="ECO:0000313" key="2">
    <source>
        <dbReference type="EMBL" id="NBE06623.1"/>
    </source>
</evidence>
<dbReference type="Pfam" id="PF05050">
    <property type="entry name" value="Methyltransf_21"/>
    <property type="match status" value="1"/>
</dbReference>
<organism evidence="2 3">
    <name type="scientific">Paragemmobacter ruber</name>
    <dbReference type="NCBI Taxonomy" id="1985673"/>
    <lineage>
        <taxon>Bacteria</taxon>
        <taxon>Pseudomonadati</taxon>
        <taxon>Pseudomonadota</taxon>
        <taxon>Alphaproteobacteria</taxon>
        <taxon>Rhodobacterales</taxon>
        <taxon>Paracoccaceae</taxon>
        <taxon>Paragemmobacter</taxon>
    </lineage>
</organism>
<keyword evidence="2" id="KW-0808">Transferase</keyword>
<dbReference type="InterPro" id="IPR029063">
    <property type="entry name" value="SAM-dependent_MTases_sf"/>
</dbReference>
<keyword evidence="2" id="KW-0489">Methyltransferase</keyword>
<evidence type="ECO:0000259" key="1">
    <source>
        <dbReference type="Pfam" id="PF05050"/>
    </source>
</evidence>
<protein>
    <submittedName>
        <fullName evidence="2">FkbM family methyltransferase</fullName>
    </submittedName>
</protein>
<dbReference type="InterPro" id="IPR006342">
    <property type="entry name" value="FkbM_mtfrase"/>
</dbReference>
<comment type="caution">
    <text evidence="2">The sequence shown here is derived from an EMBL/GenBank/DDBJ whole genome shotgun (WGS) entry which is preliminary data.</text>
</comment>
<dbReference type="GO" id="GO:0008168">
    <property type="term" value="F:methyltransferase activity"/>
    <property type="evidence" value="ECO:0007669"/>
    <property type="project" value="UniProtKB-KW"/>
</dbReference>
<gene>
    <name evidence="2" type="ORF">GU920_03705</name>
</gene>
<dbReference type="PANTHER" id="PTHR34203">
    <property type="entry name" value="METHYLTRANSFERASE, FKBM FAMILY PROTEIN"/>
    <property type="match status" value="1"/>
</dbReference>
<dbReference type="SUPFAM" id="SSF53335">
    <property type="entry name" value="S-adenosyl-L-methionine-dependent methyltransferases"/>
    <property type="match status" value="1"/>
</dbReference>
<reference evidence="3" key="1">
    <citation type="submission" date="2020-01" db="EMBL/GenBank/DDBJ databases">
        <title>Sphingomonas sp. strain CSW-10.</title>
        <authorList>
            <person name="Chen W.-M."/>
        </authorList>
    </citation>
    <scope>NUCLEOTIDE SEQUENCE [LARGE SCALE GENOMIC DNA]</scope>
    <source>
        <strain evidence="3">CCP-1</strain>
    </source>
</reference>
<proteinExistence type="predicted"/>
<sequence length="244" mass="27003">MRNWLGLARSLAIYNNPLRTLPLRRFYRSLLSPGDLAFDIGAHVGTRARAMRGAGARVVALEPQEPFASFLRRTLPRDIHLIEAAAGPQETVAEMAVSSLHPTVSSLQPDFAATAGATPGFAHVKWDRRQQVRVTTLDRLIAEHGMPAYVKIDVEGFELDVLAGVSRPLPLVSVEYLPDLPDQTVRVIERLQSLGAYRFNPVQGEAGRFLWSDWRKATDTVAWLRALPPGSRSGDLYARLQSAK</sequence>
<dbReference type="NCBIfam" id="TIGR01444">
    <property type="entry name" value="fkbM_fam"/>
    <property type="match status" value="1"/>
</dbReference>
<dbReference type="Proteomes" id="UP001517376">
    <property type="component" value="Unassembled WGS sequence"/>
</dbReference>